<proteinExistence type="predicted"/>
<sequence>MTAAPLIPVDVAGIHAAIRDDIVLLRMRPGQRLSENQLAQRFGTSRTPVRAALVRLVDEGLIDVQPQRGTFVSRISLAAVRRARFVRRALEIAIVRVAAEAGLPPAARRIVETAIAAQEEAAEQPPTQASAEAFTAADDTFHEALASGIGLADVWAVVEREKSQFDRIRFLSLPEATPMAALIAQHKAILAGIVAGDAGAAETAMRMHMDEVLKVASGIKAAHPDLFAPDSKGE</sequence>
<dbReference type="GO" id="GO:0003677">
    <property type="term" value="F:DNA binding"/>
    <property type="evidence" value="ECO:0007669"/>
    <property type="project" value="UniProtKB-KW"/>
</dbReference>
<keyword evidence="3" id="KW-0804">Transcription</keyword>
<keyword evidence="2" id="KW-0238">DNA-binding</keyword>
<dbReference type="SMART" id="SM00345">
    <property type="entry name" value="HTH_GNTR"/>
    <property type="match status" value="1"/>
</dbReference>
<feature type="domain" description="HTH gntR-type" evidence="4">
    <location>
        <begin position="8"/>
        <end position="75"/>
    </location>
</feature>
<dbReference type="Pfam" id="PF00392">
    <property type="entry name" value="GntR"/>
    <property type="match status" value="1"/>
</dbReference>
<dbReference type="SMART" id="SM00895">
    <property type="entry name" value="FCD"/>
    <property type="match status" value="1"/>
</dbReference>
<evidence type="ECO:0000256" key="2">
    <source>
        <dbReference type="ARBA" id="ARBA00023125"/>
    </source>
</evidence>
<dbReference type="InterPro" id="IPR000524">
    <property type="entry name" value="Tscrpt_reg_HTH_GntR"/>
</dbReference>
<dbReference type="CDD" id="cd07377">
    <property type="entry name" value="WHTH_GntR"/>
    <property type="match status" value="1"/>
</dbReference>
<gene>
    <name evidence="5" type="ORF">KL86APRO_10879</name>
</gene>
<dbReference type="Gene3D" id="1.20.120.530">
    <property type="entry name" value="GntR ligand-binding domain-like"/>
    <property type="match status" value="1"/>
</dbReference>
<dbReference type="InterPro" id="IPR036390">
    <property type="entry name" value="WH_DNA-bd_sf"/>
</dbReference>
<protein>
    <submittedName>
        <fullName evidence="5">Transcriptional regulator, GntR family</fullName>
    </submittedName>
</protein>
<dbReference type="AlphaFoldDB" id="A0A212JD80"/>
<dbReference type="InterPro" id="IPR011711">
    <property type="entry name" value="GntR_C"/>
</dbReference>
<reference evidence="5" key="1">
    <citation type="submission" date="2016-04" db="EMBL/GenBank/DDBJ databases">
        <authorList>
            <person name="Evans L.H."/>
            <person name="Alamgir A."/>
            <person name="Owens N."/>
            <person name="Weber N.D."/>
            <person name="Virtaneva K."/>
            <person name="Barbian K."/>
            <person name="Babar A."/>
            <person name="Rosenke K."/>
        </authorList>
    </citation>
    <scope>NUCLEOTIDE SEQUENCE</scope>
    <source>
        <strain evidence="5">86</strain>
    </source>
</reference>
<name>A0A212JD80_9PROT</name>
<evidence type="ECO:0000256" key="1">
    <source>
        <dbReference type="ARBA" id="ARBA00023015"/>
    </source>
</evidence>
<organism evidence="5">
    <name type="scientific">uncultured Alphaproteobacteria bacterium</name>
    <dbReference type="NCBI Taxonomy" id="91750"/>
    <lineage>
        <taxon>Bacteria</taxon>
        <taxon>Pseudomonadati</taxon>
        <taxon>Pseudomonadota</taxon>
        <taxon>Alphaproteobacteria</taxon>
        <taxon>environmental samples</taxon>
    </lineage>
</organism>
<dbReference type="GO" id="GO:0003700">
    <property type="term" value="F:DNA-binding transcription factor activity"/>
    <property type="evidence" value="ECO:0007669"/>
    <property type="project" value="InterPro"/>
</dbReference>
<accession>A0A212JD80</accession>
<evidence type="ECO:0000259" key="4">
    <source>
        <dbReference type="PROSITE" id="PS50949"/>
    </source>
</evidence>
<dbReference type="PROSITE" id="PS50949">
    <property type="entry name" value="HTH_GNTR"/>
    <property type="match status" value="1"/>
</dbReference>
<dbReference type="Gene3D" id="1.10.10.10">
    <property type="entry name" value="Winged helix-like DNA-binding domain superfamily/Winged helix DNA-binding domain"/>
    <property type="match status" value="1"/>
</dbReference>
<dbReference type="PANTHER" id="PTHR43537:SF45">
    <property type="entry name" value="GNTR FAMILY REGULATORY PROTEIN"/>
    <property type="match status" value="1"/>
</dbReference>
<dbReference type="SUPFAM" id="SSF46785">
    <property type="entry name" value="Winged helix' DNA-binding domain"/>
    <property type="match status" value="1"/>
</dbReference>
<keyword evidence="1" id="KW-0805">Transcription regulation</keyword>
<dbReference type="Pfam" id="PF07729">
    <property type="entry name" value="FCD"/>
    <property type="match status" value="1"/>
</dbReference>
<dbReference type="EMBL" id="FLUO01000001">
    <property type="protein sequence ID" value="SBV97400.1"/>
    <property type="molecule type" value="Genomic_DNA"/>
</dbReference>
<evidence type="ECO:0000313" key="5">
    <source>
        <dbReference type="EMBL" id="SBV97400.1"/>
    </source>
</evidence>
<dbReference type="PANTHER" id="PTHR43537">
    <property type="entry name" value="TRANSCRIPTIONAL REGULATOR, GNTR FAMILY"/>
    <property type="match status" value="1"/>
</dbReference>
<dbReference type="InterPro" id="IPR036388">
    <property type="entry name" value="WH-like_DNA-bd_sf"/>
</dbReference>
<dbReference type="PRINTS" id="PR00035">
    <property type="entry name" value="HTHGNTR"/>
</dbReference>
<evidence type="ECO:0000256" key="3">
    <source>
        <dbReference type="ARBA" id="ARBA00023163"/>
    </source>
</evidence>
<dbReference type="InterPro" id="IPR008920">
    <property type="entry name" value="TF_FadR/GntR_C"/>
</dbReference>
<dbReference type="SUPFAM" id="SSF48008">
    <property type="entry name" value="GntR ligand-binding domain-like"/>
    <property type="match status" value="1"/>
</dbReference>